<dbReference type="InterPro" id="IPR012334">
    <property type="entry name" value="Pectin_lyas_fold"/>
</dbReference>
<protein>
    <recommendedName>
        <fullName evidence="1">Filamentous haemagglutinin FhaB/tRNA nuclease CdiA-like TPS domain-containing protein</fullName>
    </recommendedName>
</protein>
<dbReference type="InterPro" id="IPR011050">
    <property type="entry name" value="Pectin_lyase_fold/virulence"/>
</dbReference>
<proteinExistence type="predicted"/>
<keyword evidence="3" id="KW-1185">Reference proteome</keyword>
<feature type="domain" description="Filamentous haemagglutinin FhaB/tRNA nuclease CdiA-like TPS" evidence="1">
    <location>
        <begin position="20"/>
        <end position="135"/>
    </location>
</feature>
<feature type="non-terminal residue" evidence="2">
    <location>
        <position position="1"/>
    </location>
</feature>
<organism evidence="2 3">
    <name type="scientific">Helicobacter valdiviensis</name>
    <dbReference type="NCBI Taxonomy" id="1458358"/>
    <lineage>
        <taxon>Bacteria</taxon>
        <taxon>Pseudomonadati</taxon>
        <taxon>Campylobacterota</taxon>
        <taxon>Epsilonproteobacteria</taxon>
        <taxon>Campylobacterales</taxon>
        <taxon>Helicobacteraceae</taxon>
        <taxon>Helicobacter</taxon>
    </lineage>
</organism>
<dbReference type="SMART" id="SM00912">
    <property type="entry name" value="Haemagg_act"/>
    <property type="match status" value="1"/>
</dbReference>
<evidence type="ECO:0000259" key="1">
    <source>
        <dbReference type="SMART" id="SM00912"/>
    </source>
</evidence>
<comment type="caution">
    <text evidence="2">The sequence shown here is derived from an EMBL/GenBank/DDBJ whole genome shotgun (WGS) entry which is preliminary data.</text>
</comment>
<dbReference type="Gene3D" id="2.160.20.10">
    <property type="entry name" value="Single-stranded right-handed beta-helix, Pectin lyase-like"/>
    <property type="match status" value="1"/>
</dbReference>
<evidence type="ECO:0000313" key="2">
    <source>
        <dbReference type="EMBL" id="PZT47121.1"/>
    </source>
</evidence>
<gene>
    <name evidence="2" type="ORF">B6S12_10770</name>
</gene>
<accession>A0A2W6MT07</accession>
<dbReference type="OrthoDB" id="468094at2"/>
<evidence type="ECO:0000313" key="3">
    <source>
        <dbReference type="Proteomes" id="UP000249746"/>
    </source>
</evidence>
<reference evidence="2 3" key="1">
    <citation type="submission" date="2017-03" db="EMBL/GenBank/DDBJ databases">
        <title>Genomic and clinical evidence uncovers the enterohepatic species Helicobacter valdiviensis as a potential human intestinal pathogen.</title>
        <authorList>
            <person name="Fresia P."/>
            <person name="Jara R."/>
            <person name="Sierra R."/>
            <person name="Ferres I."/>
            <person name="Greif G."/>
            <person name="Iraola G."/>
            <person name="Collado L."/>
        </authorList>
    </citation>
    <scope>NUCLEOTIDE SEQUENCE [LARGE SCALE GENOMIC DNA]</scope>
    <source>
        <strain evidence="2 3">WBE14</strain>
    </source>
</reference>
<dbReference type="NCBIfam" id="TIGR01901">
    <property type="entry name" value="adhes_NPXG"/>
    <property type="match status" value="1"/>
</dbReference>
<feature type="non-terminal residue" evidence="2">
    <location>
        <position position="192"/>
    </location>
</feature>
<dbReference type="SUPFAM" id="SSF51126">
    <property type="entry name" value="Pectin lyase-like"/>
    <property type="match status" value="1"/>
</dbReference>
<dbReference type="InterPro" id="IPR008638">
    <property type="entry name" value="FhaB/CdiA-like_TPS"/>
</dbReference>
<dbReference type="EMBL" id="NBIU01000120">
    <property type="protein sequence ID" value="PZT47121.1"/>
    <property type="molecule type" value="Genomic_DNA"/>
</dbReference>
<dbReference type="Proteomes" id="UP000249746">
    <property type="component" value="Unassembled WGS sequence"/>
</dbReference>
<sequence>LSISIVASILLSNQLVLAKDITLPSGGKFVGSNGGTITSKGDTMTITGNGNGGNHVIAWGGGFNIGKDATVNFGGSGKGYLNLDYSKNPSILAGKLNGGDNNIFLVNPSGVIVTESGSINANKFGISTSPMDEKTMQKFTLEGHTDGFKFSPVFKANKGDIINKGSITTKNGLTLIGNKVDIQKGNLINTGT</sequence>
<name>A0A2W6MT07_9HELI</name>
<dbReference type="Pfam" id="PF05860">
    <property type="entry name" value="TPS"/>
    <property type="match status" value="1"/>
</dbReference>
<dbReference type="RefSeq" id="WP_146239371.1">
    <property type="nucleotide sequence ID" value="NZ_NBIU01000120.1"/>
</dbReference>
<dbReference type="AlphaFoldDB" id="A0A2W6MT07"/>